<evidence type="ECO:0000313" key="3">
    <source>
        <dbReference type="Proteomes" id="UP000008043"/>
    </source>
</evidence>
<dbReference type="HOGENOM" id="CLU_070813_2_1_11"/>
<evidence type="ECO:0000313" key="2">
    <source>
        <dbReference type="EMBL" id="CCK32857.1"/>
    </source>
</evidence>
<dbReference type="KEGG" id="sdv:BN159_0026"/>
<keyword evidence="3" id="KW-1185">Reference proteome</keyword>
<dbReference type="InterPro" id="IPR029058">
    <property type="entry name" value="AB_hydrolase_fold"/>
</dbReference>
<proteinExistence type="predicted"/>
<dbReference type="SUPFAM" id="SSF53474">
    <property type="entry name" value="alpha/beta-Hydrolases"/>
    <property type="match status" value="1"/>
</dbReference>
<sequence length="321" mass="34518">MGYLLRAPARAMGGSVVAHVVVVHGIGQEYVGPESLELSIAPGLRDGIRLAQGRDSAADLVTVACASYGHLFLASDTRSWSLPPWDETDVEEGLEAELLMAWWEQAARVDRAVTGPDEPGTLGGAAYGASRLLLSDRVRAALDALSGSRYFGYVSDRMLIFALKQVRRYMTEPELRSAAQAQVAALVSDDTRVLVGHSLGSVVAYEALCAHPKWPVTDLITLGSPLGIRRMIFDRLDPSPVQGVGVWPGGVRRWTNIADPGDIVALVDRLADRFGARVQDHRITNGVRMHDLLRYLTAVTTGRTVAEALSGPTGRTVAGVQ</sequence>
<dbReference type="EMBL" id="HE971709">
    <property type="protein sequence ID" value="CCK32857.1"/>
    <property type="molecule type" value="Genomic_DNA"/>
</dbReference>
<dbReference type="STRING" id="1214101.BN159_0026"/>
<protein>
    <recommendedName>
        <fullName evidence="4">Mucin-2</fullName>
    </recommendedName>
</protein>
<dbReference type="Gene3D" id="3.40.50.1820">
    <property type="entry name" value="alpha/beta hydrolase"/>
    <property type="match status" value="1"/>
</dbReference>
<reference evidence="1 3" key="1">
    <citation type="journal article" date="2012" name="J. Bacteriol.">
        <title>Genome sequence of the bacterium Streptomyces davawensis JCM 4913 and heterologous production of the unique antibiotic roseoflavin.</title>
        <authorList>
            <person name="Jankowitsch F."/>
            <person name="Schwarz J."/>
            <person name="Ruckert C."/>
            <person name="Gust B."/>
            <person name="Szczepanowski R."/>
            <person name="Blom J."/>
            <person name="Pelzer S."/>
            <person name="Kalinowski J."/>
            <person name="Mack M."/>
        </authorList>
    </citation>
    <scope>NUCLEOTIDE SEQUENCE [LARGE SCALE GENOMIC DNA]</scope>
    <source>
        <strain evidence="3">DSM 101723 / JCM 4913 / KCC S-0913 / 768</strain>
        <strain evidence="1">JCM 4913</strain>
    </source>
</reference>
<evidence type="ECO:0008006" key="4">
    <source>
        <dbReference type="Google" id="ProtNLM"/>
    </source>
</evidence>
<dbReference type="PATRIC" id="fig|1214101.3.peg.25"/>
<evidence type="ECO:0000313" key="1">
    <source>
        <dbReference type="EMBL" id="CCK24405.1"/>
    </source>
</evidence>
<dbReference type="EMBL" id="HE971709">
    <property type="protein sequence ID" value="CCK24405.1"/>
    <property type="molecule type" value="Genomic_DNA"/>
</dbReference>
<gene>
    <name evidence="1" type="ORF">BN159_0026</name>
    <name evidence="2" type="ORF">BN159_8479</name>
</gene>
<dbReference type="eggNOG" id="COG1075">
    <property type="taxonomic scope" value="Bacteria"/>
</dbReference>
<accession>K4QUI3</accession>
<dbReference type="AlphaFoldDB" id="K4QUI3"/>
<organism evidence="1 3">
    <name type="scientific">Streptomyces davaonensis (strain DSM 101723 / JCM 4913 / KCC S-0913 / 768)</name>
    <dbReference type="NCBI Taxonomy" id="1214101"/>
    <lineage>
        <taxon>Bacteria</taxon>
        <taxon>Bacillati</taxon>
        <taxon>Actinomycetota</taxon>
        <taxon>Actinomycetes</taxon>
        <taxon>Kitasatosporales</taxon>
        <taxon>Streptomycetaceae</taxon>
        <taxon>Streptomyces</taxon>
    </lineage>
</organism>
<name>K4QUI3_STRDJ</name>
<dbReference type="Proteomes" id="UP000008043">
    <property type="component" value="Chromosome"/>
</dbReference>
<dbReference type="KEGG" id="sdv:BN159_8479"/>